<organism evidence="6 7">
    <name type="scientific">Mycolicibacterium mageritense</name>
    <name type="common">Mycobacterium mageritense</name>
    <dbReference type="NCBI Taxonomy" id="53462"/>
    <lineage>
        <taxon>Bacteria</taxon>
        <taxon>Bacillati</taxon>
        <taxon>Actinomycetota</taxon>
        <taxon>Actinomycetes</taxon>
        <taxon>Mycobacteriales</taxon>
        <taxon>Mycobacteriaceae</taxon>
        <taxon>Mycolicibacterium</taxon>
    </lineage>
</organism>
<keyword evidence="3" id="KW-0804">Transcription</keyword>
<accession>A0AAI8TZ69</accession>
<dbReference type="InterPro" id="IPR036390">
    <property type="entry name" value="WH_DNA-bd_sf"/>
</dbReference>
<keyword evidence="2" id="KW-0238">DNA-binding</keyword>
<evidence type="ECO:0000256" key="3">
    <source>
        <dbReference type="ARBA" id="ARBA00023163"/>
    </source>
</evidence>
<dbReference type="GO" id="GO:0003700">
    <property type="term" value="F:DNA-binding transcription factor activity"/>
    <property type="evidence" value="ECO:0007669"/>
    <property type="project" value="TreeGrafter"/>
</dbReference>
<evidence type="ECO:0008006" key="8">
    <source>
        <dbReference type="Google" id="ProtNLM"/>
    </source>
</evidence>
<dbReference type="GO" id="GO:0003677">
    <property type="term" value="F:DNA binding"/>
    <property type="evidence" value="ECO:0007669"/>
    <property type="project" value="UniProtKB-KW"/>
</dbReference>
<feature type="domain" description="HTH iclR-type" evidence="4">
    <location>
        <begin position="6"/>
        <end position="67"/>
    </location>
</feature>
<dbReference type="InterPro" id="IPR036388">
    <property type="entry name" value="WH-like_DNA-bd_sf"/>
</dbReference>
<dbReference type="RefSeq" id="WP_286211580.1">
    <property type="nucleotide sequence ID" value="NZ_AP027452.1"/>
</dbReference>
<dbReference type="SMART" id="SM00346">
    <property type="entry name" value="HTH_ICLR"/>
    <property type="match status" value="1"/>
</dbReference>
<dbReference type="Pfam" id="PF09339">
    <property type="entry name" value="HTH_IclR"/>
    <property type="match status" value="1"/>
</dbReference>
<evidence type="ECO:0000259" key="5">
    <source>
        <dbReference type="PROSITE" id="PS51078"/>
    </source>
</evidence>
<dbReference type="Gene3D" id="1.10.10.10">
    <property type="entry name" value="Winged helix-like DNA-binding domain superfamily/Winged helix DNA-binding domain"/>
    <property type="match status" value="1"/>
</dbReference>
<keyword evidence="1" id="KW-0805">Transcription regulation</keyword>
<evidence type="ECO:0000256" key="2">
    <source>
        <dbReference type="ARBA" id="ARBA00023125"/>
    </source>
</evidence>
<proteinExistence type="predicted"/>
<protein>
    <recommendedName>
        <fullName evidence="8">MarR family transcriptional regulator</fullName>
    </recommendedName>
</protein>
<evidence type="ECO:0000313" key="6">
    <source>
        <dbReference type="EMBL" id="BDY31056.1"/>
    </source>
</evidence>
<evidence type="ECO:0000256" key="1">
    <source>
        <dbReference type="ARBA" id="ARBA00023015"/>
    </source>
</evidence>
<feature type="domain" description="IclR-ED" evidence="5">
    <location>
        <begin position="68"/>
        <end position="244"/>
    </location>
</feature>
<dbReference type="PANTHER" id="PTHR30136">
    <property type="entry name" value="HELIX-TURN-HELIX TRANSCRIPTIONAL REGULATOR, ICLR FAMILY"/>
    <property type="match status" value="1"/>
</dbReference>
<dbReference type="Proteomes" id="UP001241092">
    <property type="component" value="Chromosome"/>
</dbReference>
<dbReference type="SUPFAM" id="SSF55781">
    <property type="entry name" value="GAF domain-like"/>
    <property type="match status" value="1"/>
</dbReference>
<sequence>MTRPGSPAVHRAARILAELAANPHGLTVPELARRLGTAKSSVSDLVSTLLEEGAVTRDEQATVRLGARIPEIARGFVGGSRLIDEFRGACSRVRELNGAAIVLAVLVGGDIAHVAVREGDRPLPLTLTPGMRLPAWSTATGIALLSHLPDAVVDRMFQHEPAVSPSGLTFDADRLRLALKVCRSRGWASNDGVEEMALAGTAAAINVGGRTPAAVGIVRALGDATHEKDSAAILRLAGELASRA</sequence>
<dbReference type="Pfam" id="PF01614">
    <property type="entry name" value="IclR_C"/>
    <property type="match status" value="1"/>
</dbReference>
<dbReference type="EMBL" id="AP027452">
    <property type="protein sequence ID" value="BDY31056.1"/>
    <property type="molecule type" value="Genomic_DNA"/>
</dbReference>
<evidence type="ECO:0000313" key="7">
    <source>
        <dbReference type="Proteomes" id="UP001241092"/>
    </source>
</evidence>
<dbReference type="PROSITE" id="PS51078">
    <property type="entry name" value="ICLR_ED"/>
    <property type="match status" value="1"/>
</dbReference>
<dbReference type="InterPro" id="IPR029016">
    <property type="entry name" value="GAF-like_dom_sf"/>
</dbReference>
<dbReference type="InterPro" id="IPR014757">
    <property type="entry name" value="Tscrpt_reg_IclR_C"/>
</dbReference>
<dbReference type="AlphaFoldDB" id="A0AAI8TZ69"/>
<evidence type="ECO:0000259" key="4">
    <source>
        <dbReference type="PROSITE" id="PS51077"/>
    </source>
</evidence>
<dbReference type="PANTHER" id="PTHR30136:SF24">
    <property type="entry name" value="HTH-TYPE TRANSCRIPTIONAL REPRESSOR ALLR"/>
    <property type="match status" value="1"/>
</dbReference>
<dbReference type="GO" id="GO:0045892">
    <property type="term" value="P:negative regulation of DNA-templated transcription"/>
    <property type="evidence" value="ECO:0007669"/>
    <property type="project" value="TreeGrafter"/>
</dbReference>
<dbReference type="SUPFAM" id="SSF46785">
    <property type="entry name" value="Winged helix' DNA-binding domain"/>
    <property type="match status" value="1"/>
</dbReference>
<gene>
    <name evidence="6" type="ORF">hbim_05008</name>
</gene>
<dbReference type="Gene3D" id="3.30.450.40">
    <property type="match status" value="1"/>
</dbReference>
<dbReference type="InterPro" id="IPR050707">
    <property type="entry name" value="HTH_MetabolicPath_Reg"/>
</dbReference>
<name>A0AAI8TZ69_MYCME</name>
<reference evidence="6" key="1">
    <citation type="submission" date="2023-03" db="EMBL/GenBank/DDBJ databases">
        <title>Draft genome sequence of a Mycolicibacterium mageritense strain H4_3_1 isolated from a hybrid biological-inorganic system reactor.</title>
        <authorList>
            <person name="Feng X."/>
            <person name="Kazama D."/>
            <person name="Sato K."/>
            <person name="Kobayashi H."/>
        </authorList>
    </citation>
    <scope>NUCLEOTIDE SEQUENCE</scope>
    <source>
        <strain evidence="6">H4_3_1</strain>
    </source>
</reference>
<dbReference type="InterPro" id="IPR005471">
    <property type="entry name" value="Tscrpt_reg_IclR_N"/>
</dbReference>
<dbReference type="PROSITE" id="PS51077">
    <property type="entry name" value="HTH_ICLR"/>
    <property type="match status" value="1"/>
</dbReference>